<comment type="cofactor">
    <cofactor evidence="1">
        <name>FMN</name>
        <dbReference type="ChEBI" id="CHEBI:58210"/>
    </cofactor>
</comment>
<gene>
    <name evidence="7" type="ORF">BDQ12DRAFT_692604</name>
</gene>
<keyword evidence="3" id="KW-0288">FMN</keyword>
<evidence type="ECO:0000256" key="4">
    <source>
        <dbReference type="ARBA" id="ARBA00022857"/>
    </source>
</evidence>
<dbReference type="InterPro" id="IPR001155">
    <property type="entry name" value="OxRdtase_FMN_N"/>
</dbReference>
<evidence type="ECO:0000313" key="7">
    <source>
        <dbReference type="EMBL" id="TFK32320.1"/>
    </source>
</evidence>
<evidence type="ECO:0000313" key="8">
    <source>
        <dbReference type="Proteomes" id="UP000308652"/>
    </source>
</evidence>
<evidence type="ECO:0000256" key="2">
    <source>
        <dbReference type="ARBA" id="ARBA00022630"/>
    </source>
</evidence>
<proteinExistence type="predicted"/>
<dbReference type="GO" id="GO:0050661">
    <property type="term" value="F:NADP binding"/>
    <property type="evidence" value="ECO:0007669"/>
    <property type="project" value="InterPro"/>
</dbReference>
<dbReference type="STRING" id="68775.A0A5C3LHR4"/>
<dbReference type="EMBL" id="ML213678">
    <property type="protein sequence ID" value="TFK32320.1"/>
    <property type="molecule type" value="Genomic_DNA"/>
</dbReference>
<dbReference type="Proteomes" id="UP000308652">
    <property type="component" value="Unassembled WGS sequence"/>
</dbReference>
<name>A0A5C3LHR4_9AGAR</name>
<dbReference type="GO" id="GO:0010181">
    <property type="term" value="F:FMN binding"/>
    <property type="evidence" value="ECO:0007669"/>
    <property type="project" value="InterPro"/>
</dbReference>
<dbReference type="InterPro" id="IPR013785">
    <property type="entry name" value="Aldolase_TIM"/>
</dbReference>
<dbReference type="CDD" id="cd02932">
    <property type="entry name" value="OYE_YqiM_FMN"/>
    <property type="match status" value="1"/>
</dbReference>
<dbReference type="GO" id="GO:0003959">
    <property type="term" value="F:NADPH dehydrogenase activity"/>
    <property type="evidence" value="ECO:0007669"/>
    <property type="project" value="InterPro"/>
</dbReference>
<dbReference type="PANTHER" id="PTHR43303">
    <property type="entry name" value="NADPH DEHYDROGENASE C23G7.10C-RELATED"/>
    <property type="match status" value="1"/>
</dbReference>
<organism evidence="7 8">
    <name type="scientific">Crucibulum laeve</name>
    <dbReference type="NCBI Taxonomy" id="68775"/>
    <lineage>
        <taxon>Eukaryota</taxon>
        <taxon>Fungi</taxon>
        <taxon>Dikarya</taxon>
        <taxon>Basidiomycota</taxon>
        <taxon>Agaricomycotina</taxon>
        <taxon>Agaricomycetes</taxon>
        <taxon>Agaricomycetidae</taxon>
        <taxon>Agaricales</taxon>
        <taxon>Agaricineae</taxon>
        <taxon>Nidulariaceae</taxon>
        <taxon>Crucibulum</taxon>
    </lineage>
</organism>
<dbReference type="SUPFAM" id="SSF51395">
    <property type="entry name" value="FMN-linked oxidoreductases"/>
    <property type="match status" value="1"/>
</dbReference>
<evidence type="ECO:0000256" key="5">
    <source>
        <dbReference type="ARBA" id="ARBA00023002"/>
    </source>
</evidence>
<dbReference type="Pfam" id="PF00724">
    <property type="entry name" value="Oxidored_FMN"/>
    <property type="match status" value="1"/>
</dbReference>
<evidence type="ECO:0000256" key="1">
    <source>
        <dbReference type="ARBA" id="ARBA00001917"/>
    </source>
</evidence>
<dbReference type="PANTHER" id="PTHR43303:SF4">
    <property type="entry name" value="NADPH DEHYDROGENASE C23G7.10C-RELATED"/>
    <property type="match status" value="1"/>
</dbReference>
<keyword evidence="8" id="KW-1185">Reference proteome</keyword>
<accession>A0A5C3LHR4</accession>
<keyword evidence="5" id="KW-0560">Oxidoreductase</keyword>
<keyword evidence="4" id="KW-0521">NADP</keyword>
<keyword evidence="2" id="KW-0285">Flavoprotein</keyword>
<feature type="domain" description="NADH:flavin oxidoreductase/NADH oxidase N-terminal" evidence="6">
    <location>
        <begin position="39"/>
        <end position="381"/>
    </location>
</feature>
<evidence type="ECO:0000256" key="3">
    <source>
        <dbReference type="ARBA" id="ARBA00022643"/>
    </source>
</evidence>
<evidence type="ECO:0000259" key="6">
    <source>
        <dbReference type="Pfam" id="PF00724"/>
    </source>
</evidence>
<reference evidence="7 8" key="1">
    <citation type="journal article" date="2019" name="Nat. Ecol. Evol.">
        <title>Megaphylogeny resolves global patterns of mushroom evolution.</title>
        <authorList>
            <person name="Varga T."/>
            <person name="Krizsan K."/>
            <person name="Foldi C."/>
            <person name="Dima B."/>
            <person name="Sanchez-Garcia M."/>
            <person name="Sanchez-Ramirez S."/>
            <person name="Szollosi G.J."/>
            <person name="Szarkandi J.G."/>
            <person name="Papp V."/>
            <person name="Albert L."/>
            <person name="Andreopoulos W."/>
            <person name="Angelini C."/>
            <person name="Antonin V."/>
            <person name="Barry K.W."/>
            <person name="Bougher N.L."/>
            <person name="Buchanan P."/>
            <person name="Buyck B."/>
            <person name="Bense V."/>
            <person name="Catcheside P."/>
            <person name="Chovatia M."/>
            <person name="Cooper J."/>
            <person name="Damon W."/>
            <person name="Desjardin D."/>
            <person name="Finy P."/>
            <person name="Geml J."/>
            <person name="Haridas S."/>
            <person name="Hughes K."/>
            <person name="Justo A."/>
            <person name="Karasinski D."/>
            <person name="Kautmanova I."/>
            <person name="Kiss B."/>
            <person name="Kocsube S."/>
            <person name="Kotiranta H."/>
            <person name="LaButti K.M."/>
            <person name="Lechner B.E."/>
            <person name="Liimatainen K."/>
            <person name="Lipzen A."/>
            <person name="Lukacs Z."/>
            <person name="Mihaltcheva S."/>
            <person name="Morgado L.N."/>
            <person name="Niskanen T."/>
            <person name="Noordeloos M.E."/>
            <person name="Ohm R.A."/>
            <person name="Ortiz-Santana B."/>
            <person name="Ovrebo C."/>
            <person name="Racz N."/>
            <person name="Riley R."/>
            <person name="Savchenko A."/>
            <person name="Shiryaev A."/>
            <person name="Soop K."/>
            <person name="Spirin V."/>
            <person name="Szebenyi C."/>
            <person name="Tomsovsky M."/>
            <person name="Tulloss R.E."/>
            <person name="Uehling J."/>
            <person name="Grigoriev I.V."/>
            <person name="Vagvolgyi C."/>
            <person name="Papp T."/>
            <person name="Martin F.M."/>
            <person name="Miettinen O."/>
            <person name="Hibbett D.S."/>
            <person name="Nagy L.G."/>
        </authorList>
    </citation>
    <scope>NUCLEOTIDE SEQUENCE [LARGE SCALE GENOMIC DNA]</scope>
    <source>
        <strain evidence="7 8">CBS 166.37</strain>
    </source>
</reference>
<dbReference type="AlphaFoldDB" id="A0A5C3LHR4"/>
<dbReference type="InterPro" id="IPR044152">
    <property type="entry name" value="YqjM-like"/>
</dbReference>
<dbReference type="Gene3D" id="3.20.20.70">
    <property type="entry name" value="Aldolase class I"/>
    <property type="match status" value="1"/>
</dbReference>
<dbReference type="OrthoDB" id="72788at2759"/>
<protein>
    <recommendedName>
        <fullName evidence="6">NADH:flavin oxidoreductase/NADH oxidase N-terminal domain-containing protein</fullName>
    </recommendedName>
</protein>
<sequence length="415" mass="44344">MASSSTNVPAPGVSYFTPLQNPPAGTAISPQPNGKAIPSLFRPLKIRGLEFHNRIWLAPLCQYSAKDGFVSPWHLAHLGGIFTRGPGLSVIEATSVVAEGRITPEDVGIWSDAHIEGLSKIVEFAHSQSQKIAIQLAHAGRKAGTSAPWLGGVGITKELGGWPDNVWGPSAVPYNESFPSPKELTKEGIRNVVTAFADAAKRAVKAGFDVIEIHNAHGYLLQSFVSPASNKRTDNYGGSFENRVRLTLEVVDAVRAVIPEDMPLFLRISATDWLEETAPTEPSWRSEDTVKLAPLLAAHGVDLLDVSTGGNDPRQRIKSGTAYQAHFAKAVKKAVGSSLLVAAVGALHHGLIAEDVLTKGQADVVFVGRQFQKNPGVVWAMAEELGVDVTWAHQIGWGFTGRVKGLLGNGDSTKV</sequence>